<reference evidence="2 4" key="1">
    <citation type="submission" date="2020-01" db="EMBL/GenBank/DDBJ databases">
        <authorList>
            <consortium name="DOE Joint Genome Institute"/>
            <person name="Haridas S."/>
            <person name="Albert R."/>
            <person name="Binder M."/>
            <person name="Bloem J."/>
            <person name="Labutti K."/>
            <person name="Salamov A."/>
            <person name="Andreopoulos B."/>
            <person name="Baker S.E."/>
            <person name="Barry K."/>
            <person name="Bills G."/>
            <person name="Bluhm B.H."/>
            <person name="Cannon C."/>
            <person name="Castanera R."/>
            <person name="Culley D.E."/>
            <person name="Daum C."/>
            <person name="Ezra D."/>
            <person name="Gonzalez J.B."/>
            <person name="Henrissat B."/>
            <person name="Kuo A."/>
            <person name="Liang C."/>
            <person name="Lipzen A."/>
            <person name="Lutzoni F."/>
            <person name="Magnuson J."/>
            <person name="Mondo S."/>
            <person name="Nolan M."/>
            <person name="Ohm R."/>
            <person name="Pangilinan J."/>
            <person name="Park H.-J."/>
            <person name="Ramirez L."/>
            <person name="Alfaro M."/>
            <person name="Sun H."/>
            <person name="Tritt A."/>
            <person name="Yoshinaga Y."/>
            <person name="Zwiers L.-H."/>
            <person name="Turgeon B.G."/>
            <person name="Goodwin S.B."/>
            <person name="Spatafora J.W."/>
            <person name="Crous P.W."/>
            <person name="Grigoriev I.V."/>
        </authorList>
    </citation>
    <scope>NUCLEOTIDE SEQUENCE</scope>
    <source>
        <strain evidence="2 4">CBS 781.70</strain>
    </source>
</reference>
<reference evidence="4" key="3">
    <citation type="submission" date="2025-04" db="UniProtKB">
        <authorList>
            <consortium name="RefSeq"/>
        </authorList>
    </citation>
    <scope>IDENTIFICATION</scope>
    <source>
        <strain evidence="4">CBS 781.70</strain>
    </source>
</reference>
<name>A0A6G1G8D3_9PEZI</name>
<keyword evidence="3" id="KW-1185">Reference proteome</keyword>
<evidence type="ECO:0000313" key="2">
    <source>
        <dbReference type="EMBL" id="KAF1814294.1"/>
    </source>
</evidence>
<evidence type="ECO:0000313" key="3">
    <source>
        <dbReference type="Proteomes" id="UP000504638"/>
    </source>
</evidence>
<feature type="compositionally biased region" description="Low complexity" evidence="1">
    <location>
        <begin position="524"/>
        <end position="543"/>
    </location>
</feature>
<feature type="region of interest" description="Disordered" evidence="1">
    <location>
        <begin position="20"/>
        <end position="57"/>
    </location>
</feature>
<feature type="region of interest" description="Disordered" evidence="1">
    <location>
        <begin position="1020"/>
        <end position="1122"/>
    </location>
</feature>
<dbReference type="GeneID" id="54423331"/>
<accession>A0A6G1G8D3</accession>
<reference evidence="4" key="2">
    <citation type="submission" date="2020-04" db="EMBL/GenBank/DDBJ databases">
        <authorList>
            <consortium name="NCBI Genome Project"/>
        </authorList>
    </citation>
    <scope>NUCLEOTIDE SEQUENCE</scope>
    <source>
        <strain evidence="4">CBS 781.70</strain>
    </source>
</reference>
<proteinExistence type="predicted"/>
<feature type="compositionally biased region" description="Polar residues" evidence="1">
    <location>
        <begin position="1058"/>
        <end position="1075"/>
    </location>
</feature>
<protein>
    <submittedName>
        <fullName evidence="2 4">Uncharacterized protein</fullName>
    </submittedName>
</protein>
<feature type="compositionally biased region" description="Low complexity" evidence="1">
    <location>
        <begin position="879"/>
        <end position="897"/>
    </location>
</feature>
<feature type="region of interest" description="Disordered" evidence="1">
    <location>
        <begin position="89"/>
        <end position="133"/>
    </location>
</feature>
<evidence type="ECO:0000256" key="1">
    <source>
        <dbReference type="SAM" id="MobiDB-lite"/>
    </source>
</evidence>
<feature type="compositionally biased region" description="Pro residues" evidence="1">
    <location>
        <begin position="1108"/>
        <end position="1117"/>
    </location>
</feature>
<gene>
    <name evidence="2 4" type="ORF">P152DRAFT_512687</name>
</gene>
<sequence length="1218" mass="130820">MTSTLQYTLFPAPKFHPPYHVLQTGTHSREHSLTSSSTTRPPQLLCPSPDMPSTSTTTYLDTTLHTLPPSLPSPTFTNPDLILPDISHLSRSASTPSPPPSADLPPSPSHLVRQLKSQPSTLYNAPRSAAPAPPTTFNFSFGERRSHSALGVRTRTPSVARPGGRPLSDIEEVDVANPRGFAGLPVRTGVAFDPNSTSRDATNGADQGAIRNGFASGFWKAREERLRESEGATGHQRALSDASSSVHSDDLENMEWPGFDSMVEEEDDKNPAKEKPSKQVKPSGSDDEAEWSDPQMRGDEDDEDSSASLSRRADIILANAKKRLNLMEGNLRGARHSLLVTPARSSSPNQPLFNPSRHSTIGPLGNKSRQYSSPLATSTASQRHSRVYSETIVPPLPSPTHSPQNSRGNIVKETRSTSALAASSIDSFMDRNLAIRNARSHEVMRDSRLRNWVMSEDRQYHTSTPSSPPPALPQLQYSSKPSNSSLRHAQEPLPESKDAYSPQVQLTPSPGAPAAPTKASSNNTSHPRVSHTHTSSTTSTASSLQLQMQDLKGRISSLKRRAAEEKSKRYSLQAARTPSPINTAETWYQSAETYRSGTWGIGQDAGIGWSMSTAGFRPESAMSGTQGEMTGPPVGVVTPAAHSRQTSRSGVSFLEDSSIEVKSQVGSAQGSNVESAGGSAVKVGAAEERPKTVVEVGGRMFPLKSGSSRSTSRSSSKQPLIIAALAAPEVQLPSSEVQEEVVEETEQTAEKETQQSFLDGPEETRSDSTTISVEEEPPTLPVSEPEVEVEVDQEQDDLDEDTADEDSESEYESAYGDPLHSDPLNGEEDALALLDAEEAEHGGPVIAPRHEDRADAFDYENFFLHSAMGTYSRERRNSSDSWRSGSGSESDTGSDGTARAPSVRGDVEARETESDHSTEPPTPRAVPPQPARPITAIFTHVPGSSPTKPGLTPSSTLAAQDPFPLLPPQPNFLHERSPSGDSISTLATFMTATEGNESDDDDANNTLDAIARDTFGLGWSAPQAASAPAPHPTTTNAQGETTVQGGRGNAWAQRRHNSTSPPTIASPRRSPTQNLHHPLLPAFQSPGKPAAPHADHHMPTAAQSPRAIPLPPSPQHSPPAARTNLMDQIPVTFPLPEAPPISTEELVAVMLGPGGSWEGGEGEREALGMLVEGMRRAVGELGGLVREGKREGDYERKEWRRRVACAGEALGERRDEVL</sequence>
<feature type="region of interest" description="Disordered" evidence="1">
    <location>
        <begin position="696"/>
        <end position="849"/>
    </location>
</feature>
<feature type="region of interest" description="Disordered" evidence="1">
    <location>
        <begin position="191"/>
        <end position="210"/>
    </location>
</feature>
<feature type="compositionally biased region" description="Acidic residues" evidence="1">
    <location>
        <begin position="825"/>
        <end position="838"/>
    </location>
</feature>
<feature type="region of interest" description="Disordered" evidence="1">
    <location>
        <begin position="342"/>
        <end position="372"/>
    </location>
</feature>
<feature type="compositionally biased region" description="Low complexity" evidence="1">
    <location>
        <begin position="47"/>
        <end position="57"/>
    </location>
</feature>
<dbReference type="Proteomes" id="UP000504638">
    <property type="component" value="Unplaced"/>
</dbReference>
<feature type="region of interest" description="Disordered" evidence="1">
    <location>
        <begin position="665"/>
        <end position="684"/>
    </location>
</feature>
<dbReference type="RefSeq" id="XP_033535925.1">
    <property type="nucleotide sequence ID" value="XM_033682761.1"/>
</dbReference>
<dbReference type="AlphaFoldDB" id="A0A6G1G8D3"/>
<feature type="region of interest" description="Disordered" evidence="1">
    <location>
        <begin position="867"/>
        <end position="982"/>
    </location>
</feature>
<evidence type="ECO:0000313" key="4">
    <source>
        <dbReference type="RefSeq" id="XP_033535925.1"/>
    </source>
</evidence>
<feature type="region of interest" description="Disordered" evidence="1">
    <location>
        <begin position="148"/>
        <end position="167"/>
    </location>
</feature>
<feature type="compositionally biased region" description="Low complexity" evidence="1">
    <location>
        <begin position="1021"/>
        <end position="1037"/>
    </location>
</feature>
<feature type="region of interest" description="Disordered" evidence="1">
    <location>
        <begin position="225"/>
        <end position="308"/>
    </location>
</feature>
<dbReference type="EMBL" id="ML975153">
    <property type="protein sequence ID" value="KAF1814294.1"/>
    <property type="molecule type" value="Genomic_DNA"/>
</dbReference>
<feature type="compositionally biased region" description="Basic and acidic residues" evidence="1">
    <location>
        <begin position="905"/>
        <end position="918"/>
    </location>
</feature>
<feature type="compositionally biased region" description="Polar residues" evidence="1">
    <location>
        <begin position="343"/>
        <end position="359"/>
    </location>
</feature>
<organism evidence="2">
    <name type="scientific">Eremomyces bilateralis CBS 781.70</name>
    <dbReference type="NCBI Taxonomy" id="1392243"/>
    <lineage>
        <taxon>Eukaryota</taxon>
        <taxon>Fungi</taxon>
        <taxon>Dikarya</taxon>
        <taxon>Ascomycota</taxon>
        <taxon>Pezizomycotina</taxon>
        <taxon>Dothideomycetes</taxon>
        <taxon>Dothideomycetes incertae sedis</taxon>
        <taxon>Eremomycetales</taxon>
        <taxon>Eremomycetaceae</taxon>
        <taxon>Eremomyces</taxon>
    </lineage>
</organism>
<feature type="compositionally biased region" description="Polar residues" evidence="1">
    <location>
        <begin position="194"/>
        <end position="205"/>
    </location>
</feature>
<feature type="compositionally biased region" description="Pro residues" evidence="1">
    <location>
        <begin position="920"/>
        <end position="931"/>
    </location>
</feature>
<feature type="compositionally biased region" description="Basic and acidic residues" evidence="1">
    <location>
        <begin position="488"/>
        <end position="498"/>
    </location>
</feature>
<dbReference type="OrthoDB" id="3438840at2759"/>
<feature type="compositionally biased region" description="Polar residues" evidence="1">
    <location>
        <begin position="942"/>
        <end position="956"/>
    </location>
</feature>
<feature type="compositionally biased region" description="Low complexity" evidence="1">
    <location>
        <begin position="705"/>
        <end position="716"/>
    </location>
</feature>
<feature type="compositionally biased region" description="Low complexity" evidence="1">
    <location>
        <begin position="673"/>
        <end position="684"/>
    </location>
</feature>
<feature type="compositionally biased region" description="Pro residues" evidence="1">
    <location>
        <begin position="96"/>
        <end position="108"/>
    </location>
</feature>
<feature type="compositionally biased region" description="Acidic residues" evidence="1">
    <location>
        <begin position="785"/>
        <end position="811"/>
    </location>
</feature>
<feature type="region of interest" description="Disordered" evidence="1">
    <location>
        <begin position="457"/>
        <end position="544"/>
    </location>
</feature>
<feature type="compositionally biased region" description="Acidic residues" evidence="1">
    <location>
        <begin position="737"/>
        <end position="747"/>
    </location>
</feature>